<evidence type="ECO:0000313" key="7">
    <source>
        <dbReference type="Proteomes" id="UP000095594"/>
    </source>
</evidence>
<feature type="domain" description="HTH merR-type" evidence="5">
    <location>
        <begin position="1"/>
        <end position="68"/>
    </location>
</feature>
<dbReference type="PANTHER" id="PTHR30204:SF94">
    <property type="entry name" value="HEAVY METAL-DEPENDENT TRANSCRIPTIONAL REGULATOR HI_0293-RELATED"/>
    <property type="match status" value="1"/>
</dbReference>
<dbReference type="Proteomes" id="UP000095594">
    <property type="component" value="Unassembled WGS sequence"/>
</dbReference>
<evidence type="ECO:0000256" key="1">
    <source>
        <dbReference type="ARBA" id="ARBA00023015"/>
    </source>
</evidence>
<keyword evidence="2" id="KW-0238">DNA-binding</keyword>
<proteinExistence type="predicted"/>
<dbReference type="EMBL" id="CYZX01000008">
    <property type="protein sequence ID" value="CUO37201.1"/>
    <property type="molecule type" value="Genomic_DNA"/>
</dbReference>
<dbReference type="SMART" id="SM00422">
    <property type="entry name" value="HTH_MERR"/>
    <property type="match status" value="1"/>
</dbReference>
<dbReference type="PROSITE" id="PS50937">
    <property type="entry name" value="HTH_MERR_2"/>
    <property type="match status" value="1"/>
</dbReference>
<gene>
    <name evidence="6" type="primary">cueR_1</name>
    <name evidence="6" type="ORF">ERS852471_01452</name>
</gene>
<dbReference type="InterPro" id="IPR009061">
    <property type="entry name" value="DNA-bd_dom_put_sf"/>
</dbReference>
<dbReference type="Pfam" id="PF13411">
    <property type="entry name" value="MerR_1"/>
    <property type="match status" value="1"/>
</dbReference>
<dbReference type="PANTHER" id="PTHR30204">
    <property type="entry name" value="REDOX-CYCLING DRUG-SENSING TRANSCRIPTIONAL ACTIVATOR SOXR"/>
    <property type="match status" value="1"/>
</dbReference>
<dbReference type="OrthoDB" id="9791488at2"/>
<evidence type="ECO:0000313" key="6">
    <source>
        <dbReference type="EMBL" id="CUO37201.1"/>
    </source>
</evidence>
<feature type="coiled-coil region" evidence="4">
    <location>
        <begin position="203"/>
        <end position="234"/>
    </location>
</feature>
<protein>
    <submittedName>
        <fullName evidence="6">Putative transcriptional regulator</fullName>
    </submittedName>
</protein>
<dbReference type="InterPro" id="IPR000551">
    <property type="entry name" value="MerR-type_HTH_dom"/>
</dbReference>
<dbReference type="RefSeq" id="WP_055265142.1">
    <property type="nucleotide sequence ID" value="NZ_CABIXQ010000008.1"/>
</dbReference>
<keyword evidence="4" id="KW-0175">Coiled coil</keyword>
<reference evidence="6 7" key="1">
    <citation type="submission" date="2015-09" db="EMBL/GenBank/DDBJ databases">
        <authorList>
            <consortium name="Pathogen Informatics"/>
        </authorList>
    </citation>
    <scope>NUCLEOTIDE SEQUENCE [LARGE SCALE GENOMIC DNA]</scope>
    <source>
        <strain evidence="6 7">2789STDY5834856</strain>
    </source>
</reference>
<evidence type="ECO:0000256" key="3">
    <source>
        <dbReference type="ARBA" id="ARBA00023163"/>
    </source>
</evidence>
<accession>A0A174EHN6</accession>
<keyword evidence="1" id="KW-0805">Transcription regulation</keyword>
<name>A0A174EHN6_9CLOT</name>
<evidence type="ECO:0000259" key="5">
    <source>
        <dbReference type="PROSITE" id="PS50937"/>
    </source>
</evidence>
<evidence type="ECO:0000256" key="2">
    <source>
        <dbReference type="ARBA" id="ARBA00023125"/>
    </source>
</evidence>
<dbReference type="Gene3D" id="1.10.1660.10">
    <property type="match status" value="1"/>
</dbReference>
<organism evidence="6 7">
    <name type="scientific">Clostridium disporicum</name>
    <dbReference type="NCBI Taxonomy" id="84024"/>
    <lineage>
        <taxon>Bacteria</taxon>
        <taxon>Bacillati</taxon>
        <taxon>Bacillota</taxon>
        <taxon>Clostridia</taxon>
        <taxon>Eubacteriales</taxon>
        <taxon>Clostridiaceae</taxon>
        <taxon>Clostridium</taxon>
    </lineage>
</organism>
<dbReference type="InterPro" id="IPR047057">
    <property type="entry name" value="MerR_fam"/>
</dbReference>
<dbReference type="GO" id="GO:0003700">
    <property type="term" value="F:DNA-binding transcription factor activity"/>
    <property type="evidence" value="ECO:0007669"/>
    <property type="project" value="InterPro"/>
</dbReference>
<dbReference type="AlphaFoldDB" id="A0A174EHN6"/>
<keyword evidence="3" id="KW-0804">Transcription</keyword>
<dbReference type="CDD" id="cd00592">
    <property type="entry name" value="HTH_MerR-like"/>
    <property type="match status" value="1"/>
</dbReference>
<dbReference type="GO" id="GO:0003677">
    <property type="term" value="F:DNA binding"/>
    <property type="evidence" value="ECO:0007669"/>
    <property type="project" value="UniProtKB-KW"/>
</dbReference>
<dbReference type="SUPFAM" id="SSF46955">
    <property type="entry name" value="Putative DNA-binding domain"/>
    <property type="match status" value="1"/>
</dbReference>
<evidence type="ECO:0000256" key="4">
    <source>
        <dbReference type="SAM" id="Coils"/>
    </source>
</evidence>
<sequence length="309" mass="36698">MLINEVCKLTGLTKKAIEYYEKQGLIKPIKSDNGYRNYSQEDIALLNEISLYRKLDISIKDIKVIIKSRDKKDIINNIIKDKQNKEIQIKMQKRYLEEIIENNFDRISIKQLNDEIIESEKNNGEFIKRELIRAFPDGMGKYLAYHFAPYLNEPIDTPDKYEAWINIVEFLDNVPEIKIPRFIQIGYENISDEIAKKINDDTRNEINNMLNAEGEELEKYKQKLLDNIEKQNDKSLLKVMNPFYKFKKQLNEFFNSSGYYDIFLPNMKILSSEYKEYHDKLTKLNDKLSKELGIKYDENMRVIISKDND</sequence>